<proteinExistence type="predicted"/>
<dbReference type="EMBL" id="BGZK01000211">
    <property type="protein sequence ID" value="GBP28803.1"/>
    <property type="molecule type" value="Genomic_DNA"/>
</dbReference>
<gene>
    <name evidence="2" type="ORF">EVAR_19848_1</name>
</gene>
<feature type="compositionally biased region" description="Polar residues" evidence="1">
    <location>
        <begin position="78"/>
        <end position="88"/>
    </location>
</feature>
<sequence>MELDYVDDHQLVRAFVPACAGREIQHTGSFTFQYNIRWFDYVTIRDYRQTESDSDRRNQNLHRHAADDRATRTEDGQATKTQIGNVAKNTEMDKRICS</sequence>
<reference evidence="2 3" key="1">
    <citation type="journal article" date="2019" name="Commun. Biol.">
        <title>The bagworm genome reveals a unique fibroin gene that provides high tensile strength.</title>
        <authorList>
            <person name="Kono N."/>
            <person name="Nakamura H."/>
            <person name="Ohtoshi R."/>
            <person name="Tomita M."/>
            <person name="Numata K."/>
            <person name="Arakawa K."/>
        </authorList>
    </citation>
    <scope>NUCLEOTIDE SEQUENCE [LARGE SCALE GENOMIC DNA]</scope>
</reference>
<dbReference type="Proteomes" id="UP000299102">
    <property type="component" value="Unassembled WGS sequence"/>
</dbReference>
<comment type="caution">
    <text evidence="2">The sequence shown here is derived from an EMBL/GenBank/DDBJ whole genome shotgun (WGS) entry which is preliminary data.</text>
</comment>
<feature type="region of interest" description="Disordered" evidence="1">
    <location>
        <begin position="49"/>
        <end position="98"/>
    </location>
</feature>
<accession>A0A4C1UQQ2</accession>
<protein>
    <submittedName>
        <fullName evidence="2">Uncharacterized protein</fullName>
    </submittedName>
</protein>
<keyword evidence="3" id="KW-1185">Reference proteome</keyword>
<evidence type="ECO:0000313" key="3">
    <source>
        <dbReference type="Proteomes" id="UP000299102"/>
    </source>
</evidence>
<dbReference type="AlphaFoldDB" id="A0A4C1UQQ2"/>
<feature type="compositionally biased region" description="Basic and acidic residues" evidence="1">
    <location>
        <begin position="49"/>
        <end position="77"/>
    </location>
</feature>
<evidence type="ECO:0000313" key="2">
    <source>
        <dbReference type="EMBL" id="GBP28803.1"/>
    </source>
</evidence>
<organism evidence="2 3">
    <name type="scientific">Eumeta variegata</name>
    <name type="common">Bagworm moth</name>
    <name type="synonym">Eumeta japonica</name>
    <dbReference type="NCBI Taxonomy" id="151549"/>
    <lineage>
        <taxon>Eukaryota</taxon>
        <taxon>Metazoa</taxon>
        <taxon>Ecdysozoa</taxon>
        <taxon>Arthropoda</taxon>
        <taxon>Hexapoda</taxon>
        <taxon>Insecta</taxon>
        <taxon>Pterygota</taxon>
        <taxon>Neoptera</taxon>
        <taxon>Endopterygota</taxon>
        <taxon>Lepidoptera</taxon>
        <taxon>Glossata</taxon>
        <taxon>Ditrysia</taxon>
        <taxon>Tineoidea</taxon>
        <taxon>Psychidae</taxon>
        <taxon>Oiketicinae</taxon>
        <taxon>Eumeta</taxon>
    </lineage>
</organism>
<evidence type="ECO:0000256" key="1">
    <source>
        <dbReference type="SAM" id="MobiDB-lite"/>
    </source>
</evidence>
<name>A0A4C1UQQ2_EUMVA</name>